<protein>
    <submittedName>
        <fullName evidence="1">Uncharacterized protein</fullName>
    </submittedName>
</protein>
<comment type="caution">
    <text evidence="1">The sequence shown here is derived from an EMBL/GenBank/DDBJ whole genome shotgun (WGS) entry which is preliminary data.</text>
</comment>
<keyword evidence="2" id="KW-1185">Reference proteome</keyword>
<accession>A0AA36NC79</accession>
<reference evidence="1" key="1">
    <citation type="submission" date="2023-08" db="EMBL/GenBank/DDBJ databases">
        <authorList>
            <person name="Chen Y."/>
            <person name="Shah S."/>
            <person name="Dougan E. K."/>
            <person name="Thang M."/>
            <person name="Chan C."/>
        </authorList>
    </citation>
    <scope>NUCLEOTIDE SEQUENCE</scope>
</reference>
<sequence>MEMPNAAATALVGAVMRQLRQKYPDATQIEPGADLKELLRAALSGRWILSGEMVGNLDPEKVELIRVKFKDGDSSQYRIDLPYIWLYLMLSLSKFSDDLQPWNLMDYRLFESEPTWQQWEEFNARFRVLRASAFEDGQLVDIADLHRGAVIQPDSLKSTKVINRHLQFAKSRKQLLSRSSCCGNPKARTNLLKGLGMHQCVVEMTNQNLTVTLTGKRVLVVNAAGAPAADAFLMLEEVRAKGNNHTISECLQCKKGNSPFIVENERDKACDTADILVLLLTRTETVPQTGGQRLIFVSEAQYQEYFGFYAGRAFYQTRAAKP</sequence>
<name>A0AA36NC79_9DINO</name>
<dbReference type="AlphaFoldDB" id="A0AA36NC79"/>
<evidence type="ECO:0000313" key="1">
    <source>
        <dbReference type="EMBL" id="CAJ1407045.1"/>
    </source>
</evidence>
<evidence type="ECO:0000313" key="2">
    <source>
        <dbReference type="Proteomes" id="UP001178507"/>
    </source>
</evidence>
<gene>
    <name evidence="1" type="ORF">EVOR1521_LOCUS28843</name>
</gene>
<proteinExistence type="predicted"/>
<dbReference type="EMBL" id="CAUJNA010003655">
    <property type="protein sequence ID" value="CAJ1407045.1"/>
    <property type="molecule type" value="Genomic_DNA"/>
</dbReference>
<dbReference type="Proteomes" id="UP001178507">
    <property type="component" value="Unassembled WGS sequence"/>
</dbReference>
<organism evidence="1 2">
    <name type="scientific">Effrenium voratum</name>
    <dbReference type="NCBI Taxonomy" id="2562239"/>
    <lineage>
        <taxon>Eukaryota</taxon>
        <taxon>Sar</taxon>
        <taxon>Alveolata</taxon>
        <taxon>Dinophyceae</taxon>
        <taxon>Suessiales</taxon>
        <taxon>Symbiodiniaceae</taxon>
        <taxon>Effrenium</taxon>
    </lineage>
</organism>